<feature type="compositionally biased region" description="Low complexity" evidence="1">
    <location>
        <begin position="98"/>
        <end position="107"/>
    </location>
</feature>
<feature type="region of interest" description="Disordered" evidence="1">
    <location>
        <begin position="1"/>
        <end position="30"/>
    </location>
</feature>
<organism evidence="2 3">
    <name type="scientific">Blepharisma stoltei</name>
    <dbReference type="NCBI Taxonomy" id="1481888"/>
    <lineage>
        <taxon>Eukaryota</taxon>
        <taxon>Sar</taxon>
        <taxon>Alveolata</taxon>
        <taxon>Ciliophora</taxon>
        <taxon>Postciliodesmatophora</taxon>
        <taxon>Heterotrichea</taxon>
        <taxon>Heterotrichida</taxon>
        <taxon>Blepharismidae</taxon>
        <taxon>Blepharisma</taxon>
    </lineage>
</organism>
<dbReference type="EMBL" id="CAJZBQ010000055">
    <property type="protein sequence ID" value="CAG9332804.1"/>
    <property type="molecule type" value="Genomic_DNA"/>
</dbReference>
<feature type="compositionally biased region" description="Polar residues" evidence="1">
    <location>
        <begin position="108"/>
        <end position="117"/>
    </location>
</feature>
<reference evidence="2" key="1">
    <citation type="submission" date="2021-09" db="EMBL/GenBank/DDBJ databases">
        <authorList>
            <consortium name="AG Swart"/>
            <person name="Singh M."/>
            <person name="Singh A."/>
            <person name="Seah K."/>
            <person name="Emmerich C."/>
        </authorList>
    </citation>
    <scope>NUCLEOTIDE SEQUENCE</scope>
    <source>
        <strain evidence="2">ATCC30299</strain>
    </source>
</reference>
<feature type="region of interest" description="Disordered" evidence="1">
    <location>
        <begin position="98"/>
        <end position="131"/>
    </location>
</feature>
<accession>A0AAU9K797</accession>
<sequence>MSNLLETLRLTPRNTSRPKEKANSSFSFTSYQPIPHRRSISNSLGLSQIRTNLKKLQDTPKISLLPEISPRHKEAISIAFKKTLKITVDMPKVELQSVVSSNDNNQSTPNKTATSPTDKCVQTRDSPSPRSALKGLEFKLKSPYKLQSNRRPLTPWLARMRTKLLLNRFGPLPISKNWSNNYTVSYQPIMLSKRQVNLVSPNNQHCWVMQLANDLTTFLEFIENAYKPVYDEIDLAQKGFINLDDLVNFVILKTFVNNQNIEDANYENIKDKAKEILGVLGIVTKKTKIFRKDVMALCSVFEYFNENRVELDLFSSSVLRELSDYLEKLKEIFKCYSHNNVITQKDLGQILDIFKKKNEFKILESLIGLEPIDFSKFLRFIPFFNQLHIKTLSQFEN</sequence>
<dbReference type="Proteomes" id="UP001162131">
    <property type="component" value="Unassembled WGS sequence"/>
</dbReference>
<evidence type="ECO:0000256" key="1">
    <source>
        <dbReference type="SAM" id="MobiDB-lite"/>
    </source>
</evidence>
<name>A0AAU9K797_9CILI</name>
<dbReference type="AlphaFoldDB" id="A0AAU9K797"/>
<proteinExistence type="predicted"/>
<gene>
    <name evidence="2" type="ORF">BSTOLATCC_MIC57093</name>
</gene>
<keyword evidence="3" id="KW-1185">Reference proteome</keyword>
<protein>
    <recommendedName>
        <fullName evidence="4">EF-hand domain-containing protein</fullName>
    </recommendedName>
</protein>
<evidence type="ECO:0008006" key="4">
    <source>
        <dbReference type="Google" id="ProtNLM"/>
    </source>
</evidence>
<evidence type="ECO:0000313" key="3">
    <source>
        <dbReference type="Proteomes" id="UP001162131"/>
    </source>
</evidence>
<comment type="caution">
    <text evidence="2">The sequence shown here is derived from an EMBL/GenBank/DDBJ whole genome shotgun (WGS) entry which is preliminary data.</text>
</comment>
<evidence type="ECO:0000313" key="2">
    <source>
        <dbReference type="EMBL" id="CAG9332804.1"/>
    </source>
</evidence>